<dbReference type="EMBL" id="HACG01034218">
    <property type="protein sequence ID" value="CEK81083.1"/>
    <property type="molecule type" value="Transcribed_RNA"/>
</dbReference>
<gene>
    <name evidence="1" type="primary">ORF124227</name>
</gene>
<proteinExistence type="predicted"/>
<reference evidence="1" key="1">
    <citation type="submission" date="2014-12" db="EMBL/GenBank/DDBJ databases">
        <title>Insight into the proteome of Arion vulgaris.</title>
        <authorList>
            <person name="Aradska J."/>
            <person name="Bulat T."/>
            <person name="Smidak R."/>
            <person name="Sarate P."/>
            <person name="Gangsoo J."/>
            <person name="Sialana F."/>
            <person name="Bilban M."/>
            <person name="Lubec G."/>
        </authorList>
    </citation>
    <scope>NUCLEOTIDE SEQUENCE</scope>
    <source>
        <tissue evidence="1">Skin</tissue>
    </source>
</reference>
<organism evidence="1">
    <name type="scientific">Arion vulgaris</name>
    <dbReference type="NCBI Taxonomy" id="1028688"/>
    <lineage>
        <taxon>Eukaryota</taxon>
        <taxon>Metazoa</taxon>
        <taxon>Spiralia</taxon>
        <taxon>Lophotrochozoa</taxon>
        <taxon>Mollusca</taxon>
        <taxon>Gastropoda</taxon>
        <taxon>Heterobranchia</taxon>
        <taxon>Euthyneura</taxon>
        <taxon>Panpulmonata</taxon>
        <taxon>Eupulmonata</taxon>
        <taxon>Stylommatophora</taxon>
        <taxon>Helicina</taxon>
        <taxon>Arionoidea</taxon>
        <taxon>Arionidae</taxon>
        <taxon>Arion</taxon>
    </lineage>
</organism>
<accession>A0A0B7AJR9</accession>
<protein>
    <submittedName>
        <fullName evidence="1">Uncharacterized protein</fullName>
    </submittedName>
</protein>
<sequence>LKKFSKGKLLSDGKNIGGKGRLTDIIDKLQIYYGNAIRANKNNLRKMRAEVWAVFFHKTSTDEKPVHNFCSIDWCPYKQAVRDGTVNHYVHKGNLPVSVMEAVKTDLQRPHQ</sequence>
<feature type="non-terminal residue" evidence="1">
    <location>
        <position position="1"/>
    </location>
</feature>
<feature type="non-terminal residue" evidence="1">
    <location>
        <position position="112"/>
    </location>
</feature>
<dbReference type="AlphaFoldDB" id="A0A0B7AJR9"/>
<evidence type="ECO:0000313" key="1">
    <source>
        <dbReference type="EMBL" id="CEK81083.1"/>
    </source>
</evidence>
<name>A0A0B7AJR9_9EUPU</name>